<accession>A0A4Q1C874</accession>
<dbReference type="SUPFAM" id="SSF56281">
    <property type="entry name" value="Metallo-hydrolase/oxidoreductase"/>
    <property type="match status" value="1"/>
</dbReference>
<protein>
    <submittedName>
        <fullName evidence="2">MBL fold metallo-hydrolase</fullName>
    </submittedName>
</protein>
<reference evidence="2 3" key="1">
    <citation type="submission" date="2019-01" db="EMBL/GenBank/DDBJ databases">
        <title>Lacunisphaera sp. strain TWA-58.</title>
        <authorList>
            <person name="Chen W.-M."/>
        </authorList>
    </citation>
    <scope>NUCLEOTIDE SEQUENCE [LARGE SCALE GENOMIC DNA]</scope>
    <source>
        <strain evidence="2 3">TWA-58</strain>
    </source>
</reference>
<dbReference type="PANTHER" id="PTHR47619:SF1">
    <property type="entry name" value="EXODEOXYRIBONUCLEASE WALJ"/>
    <property type="match status" value="1"/>
</dbReference>
<comment type="caution">
    <text evidence="2">The sequence shown here is derived from an EMBL/GenBank/DDBJ whole genome shotgun (WGS) entry which is preliminary data.</text>
</comment>
<dbReference type="GO" id="GO:0016787">
    <property type="term" value="F:hydrolase activity"/>
    <property type="evidence" value="ECO:0007669"/>
    <property type="project" value="UniProtKB-KW"/>
</dbReference>
<organism evidence="2 3">
    <name type="scientific">Oleiharenicola lentus</name>
    <dbReference type="NCBI Taxonomy" id="2508720"/>
    <lineage>
        <taxon>Bacteria</taxon>
        <taxon>Pseudomonadati</taxon>
        <taxon>Verrucomicrobiota</taxon>
        <taxon>Opitutia</taxon>
        <taxon>Opitutales</taxon>
        <taxon>Opitutaceae</taxon>
        <taxon>Oleiharenicola</taxon>
    </lineage>
</organism>
<dbReference type="InterPro" id="IPR052533">
    <property type="entry name" value="WalJ/YycJ-like"/>
</dbReference>
<evidence type="ECO:0000313" key="3">
    <source>
        <dbReference type="Proteomes" id="UP000290218"/>
    </source>
</evidence>
<dbReference type="InterPro" id="IPR001279">
    <property type="entry name" value="Metallo-B-lactamas"/>
</dbReference>
<name>A0A4Q1C874_9BACT</name>
<sequence>MALRFRILGSGSSGNAALLASDDTRVLVDAGFSARKLGELLAEAGESWERIDAIFLTHEHGDHAAALSGLAKHDRIKVFANRRTAESLQAGLKHRINWQLFETGATFRFREFEVRSFTVPHDAQDPVGFLIAHGHGDLLSPRRSLAWLTDLGHAPAHIREHIREADVLVVEANHCSQMLQADTKRPWSTKQRIGGRHGHLSNSAARELLETTAGARWRHVFLTHLSRDCNSPEAVAAACGTVLAARQCGFSVVAPGAGTPAFEF</sequence>
<keyword evidence="3" id="KW-1185">Reference proteome</keyword>
<dbReference type="SMART" id="SM00849">
    <property type="entry name" value="Lactamase_B"/>
    <property type="match status" value="1"/>
</dbReference>
<dbReference type="Pfam" id="PF12706">
    <property type="entry name" value="Lactamase_B_2"/>
    <property type="match status" value="1"/>
</dbReference>
<dbReference type="PANTHER" id="PTHR47619">
    <property type="entry name" value="METALLO-HYDROLASE YYCJ-RELATED"/>
    <property type="match status" value="1"/>
</dbReference>
<dbReference type="AlphaFoldDB" id="A0A4Q1C874"/>
<proteinExistence type="predicted"/>
<dbReference type="Gene3D" id="3.60.15.10">
    <property type="entry name" value="Ribonuclease Z/Hydroxyacylglutathione hydrolase-like"/>
    <property type="match status" value="1"/>
</dbReference>
<dbReference type="OrthoDB" id="9781189at2"/>
<evidence type="ECO:0000313" key="2">
    <source>
        <dbReference type="EMBL" id="RXK55135.1"/>
    </source>
</evidence>
<gene>
    <name evidence="2" type="ORF">ESB00_04350</name>
</gene>
<dbReference type="RefSeq" id="WP_129046501.1">
    <property type="nucleotide sequence ID" value="NZ_SDHX01000001.1"/>
</dbReference>
<dbReference type="Proteomes" id="UP000290218">
    <property type="component" value="Unassembled WGS sequence"/>
</dbReference>
<keyword evidence="2" id="KW-0378">Hydrolase</keyword>
<dbReference type="InterPro" id="IPR036866">
    <property type="entry name" value="RibonucZ/Hydroxyglut_hydro"/>
</dbReference>
<dbReference type="EMBL" id="SDHX01000001">
    <property type="protein sequence ID" value="RXK55135.1"/>
    <property type="molecule type" value="Genomic_DNA"/>
</dbReference>
<evidence type="ECO:0000259" key="1">
    <source>
        <dbReference type="SMART" id="SM00849"/>
    </source>
</evidence>
<feature type="domain" description="Metallo-beta-lactamase" evidence="1">
    <location>
        <begin position="13"/>
        <end position="174"/>
    </location>
</feature>